<gene>
    <name evidence="1" type="ORF">SDC9_09673</name>
</gene>
<dbReference type="PROSITE" id="PS50005">
    <property type="entry name" value="TPR"/>
    <property type="match status" value="1"/>
</dbReference>
<protein>
    <recommendedName>
        <fullName evidence="2">Beta-barrel assembly-enhancing protease</fullName>
    </recommendedName>
</protein>
<dbReference type="Gene3D" id="1.25.40.10">
    <property type="entry name" value="Tetratricopeptide repeat domain"/>
    <property type="match status" value="1"/>
</dbReference>
<dbReference type="EMBL" id="VSSQ01000023">
    <property type="protein sequence ID" value="MPL64025.1"/>
    <property type="molecule type" value="Genomic_DNA"/>
</dbReference>
<sequence>MKKLFLFFSLLILTIAFGQDNNFKKFKEFYQNGDMIAIEKLLKDWEKNPNAEFFVSSVNYYFNKSRKEVVSLDQNLPKTEGFELKDDNGKTVAYLSSKNHYDANLLQKTFKYFDEGISKFPNRLDIRFGKIYILGQLEDYENFSNEIVKTIQYSSQNNNQWLWSEDANYDGGEKEFLLSIQDYNNQIYDTNNDSLLKYMKQINEEVLKYYPNHVESLSNLAIVSLISKNYDEALSYLLKAEKLAPEDFIVLNNLAYSYKMKSDKTNAIKYYQLVKKYGDDRAKSQAENELKKLQQ</sequence>
<dbReference type="InterPro" id="IPR011990">
    <property type="entry name" value="TPR-like_helical_dom_sf"/>
</dbReference>
<organism evidence="1">
    <name type="scientific">bioreactor metagenome</name>
    <dbReference type="NCBI Taxonomy" id="1076179"/>
    <lineage>
        <taxon>unclassified sequences</taxon>
        <taxon>metagenomes</taxon>
        <taxon>ecological metagenomes</taxon>
    </lineage>
</organism>
<dbReference type="SUPFAM" id="SSF48452">
    <property type="entry name" value="TPR-like"/>
    <property type="match status" value="1"/>
</dbReference>
<name>A0A644TAQ8_9ZZZZ</name>
<proteinExistence type="predicted"/>
<dbReference type="InterPro" id="IPR019734">
    <property type="entry name" value="TPR_rpt"/>
</dbReference>
<dbReference type="AlphaFoldDB" id="A0A644TAQ8"/>
<evidence type="ECO:0000313" key="1">
    <source>
        <dbReference type="EMBL" id="MPL64025.1"/>
    </source>
</evidence>
<reference evidence="1" key="1">
    <citation type="submission" date="2019-08" db="EMBL/GenBank/DDBJ databases">
        <authorList>
            <person name="Kucharzyk K."/>
            <person name="Murdoch R.W."/>
            <person name="Higgins S."/>
            <person name="Loffler F."/>
        </authorList>
    </citation>
    <scope>NUCLEOTIDE SEQUENCE</scope>
</reference>
<comment type="caution">
    <text evidence="1">The sequence shown here is derived from an EMBL/GenBank/DDBJ whole genome shotgun (WGS) entry which is preliminary data.</text>
</comment>
<evidence type="ECO:0008006" key="2">
    <source>
        <dbReference type="Google" id="ProtNLM"/>
    </source>
</evidence>
<dbReference type="SMART" id="SM00028">
    <property type="entry name" value="TPR"/>
    <property type="match status" value="2"/>
</dbReference>
<accession>A0A644TAQ8</accession>